<evidence type="ECO:0000313" key="1">
    <source>
        <dbReference type="EMBL" id="MBD8081922.1"/>
    </source>
</evidence>
<dbReference type="EMBL" id="JACYFS010000001">
    <property type="protein sequence ID" value="MBD8081922.1"/>
    <property type="molecule type" value="Genomic_DNA"/>
</dbReference>
<evidence type="ECO:0008006" key="3">
    <source>
        <dbReference type="Google" id="ProtNLM"/>
    </source>
</evidence>
<dbReference type="Proteomes" id="UP000637299">
    <property type="component" value="Unassembled WGS sequence"/>
</dbReference>
<reference evidence="1 2" key="1">
    <citation type="submission" date="2020-09" db="EMBL/GenBank/DDBJ databases">
        <title>Genome seq and assembly of Chryseobacterium sp.</title>
        <authorList>
            <person name="Chhetri G."/>
        </authorList>
    </citation>
    <scope>NUCLEOTIDE SEQUENCE [LARGE SCALE GENOMIC DNA]</scope>
    <source>
        <strain evidence="1 2">GCR10</strain>
    </source>
</reference>
<dbReference type="RefSeq" id="WP_191735611.1">
    <property type="nucleotide sequence ID" value="NZ_JACYFS010000001.1"/>
</dbReference>
<comment type="caution">
    <text evidence="1">The sequence shown here is derived from an EMBL/GenBank/DDBJ whole genome shotgun (WGS) entry which is preliminary data.</text>
</comment>
<sequence>MENPIVQSKTDLIHWINKLDDLEVIAELLELKEKRATADTLSESQTEYLAKDDFDERFSRGLNSGESREKTREFISKLSWGK</sequence>
<accession>A0ABR8Z9I5</accession>
<evidence type="ECO:0000313" key="2">
    <source>
        <dbReference type="Proteomes" id="UP000637299"/>
    </source>
</evidence>
<organism evidence="1 2">
    <name type="scientific">Chryseobacterium caseinilyticum</name>
    <dbReference type="NCBI Taxonomy" id="2771428"/>
    <lineage>
        <taxon>Bacteria</taxon>
        <taxon>Pseudomonadati</taxon>
        <taxon>Bacteroidota</taxon>
        <taxon>Flavobacteriia</taxon>
        <taxon>Flavobacteriales</taxon>
        <taxon>Weeksellaceae</taxon>
        <taxon>Chryseobacterium group</taxon>
        <taxon>Chryseobacterium</taxon>
    </lineage>
</organism>
<proteinExistence type="predicted"/>
<name>A0ABR8Z9I5_9FLAO</name>
<gene>
    <name evidence="1" type="ORF">IC610_05715</name>
</gene>
<keyword evidence="2" id="KW-1185">Reference proteome</keyword>
<protein>
    <recommendedName>
        <fullName evidence="3">Addiction module protein</fullName>
    </recommendedName>
</protein>